<dbReference type="GO" id="GO:0015174">
    <property type="term" value="F:basic amino acid transmembrane transporter activity"/>
    <property type="evidence" value="ECO:0007669"/>
    <property type="project" value="UniProtKB-ARBA"/>
</dbReference>
<keyword evidence="9" id="KW-1185">Reference proteome</keyword>
<accession>A0A504YUY8</accession>
<keyword evidence="8" id="KW-0396">Initiation factor</keyword>
<comment type="caution">
    <text evidence="8">The sequence shown here is derived from an EMBL/GenBank/DDBJ whole genome shotgun (WGS) entry which is preliminary data.</text>
</comment>
<keyword evidence="4 7" id="KW-0472">Membrane</keyword>
<gene>
    <name evidence="8" type="ORF">FGIG_00015</name>
</gene>
<organism evidence="8 9">
    <name type="scientific">Fasciola gigantica</name>
    <name type="common">Giant liver fluke</name>
    <dbReference type="NCBI Taxonomy" id="46835"/>
    <lineage>
        <taxon>Eukaryota</taxon>
        <taxon>Metazoa</taxon>
        <taxon>Spiralia</taxon>
        <taxon>Lophotrochozoa</taxon>
        <taxon>Platyhelminthes</taxon>
        <taxon>Trematoda</taxon>
        <taxon>Digenea</taxon>
        <taxon>Plagiorchiida</taxon>
        <taxon>Echinostomata</taxon>
        <taxon>Echinostomatoidea</taxon>
        <taxon>Fasciolidae</taxon>
        <taxon>Fasciola</taxon>
    </lineage>
</organism>
<comment type="similarity">
    <text evidence="5">Belongs to the laat-1 family.</text>
</comment>
<feature type="transmembrane region" description="Helical" evidence="7">
    <location>
        <begin position="54"/>
        <end position="73"/>
    </location>
</feature>
<keyword evidence="2 7" id="KW-0812">Transmembrane</keyword>
<proteinExistence type="inferred from homology"/>
<dbReference type="GO" id="GO:0098852">
    <property type="term" value="C:lytic vacuole membrane"/>
    <property type="evidence" value="ECO:0007669"/>
    <property type="project" value="UniProtKB-ARBA"/>
</dbReference>
<evidence type="ECO:0000256" key="3">
    <source>
        <dbReference type="ARBA" id="ARBA00022989"/>
    </source>
</evidence>
<dbReference type="GO" id="GO:0003743">
    <property type="term" value="F:translation initiation factor activity"/>
    <property type="evidence" value="ECO:0007669"/>
    <property type="project" value="UniProtKB-KW"/>
</dbReference>
<dbReference type="AlphaFoldDB" id="A0A504YUY8"/>
<evidence type="ECO:0000256" key="7">
    <source>
        <dbReference type="SAM" id="Phobius"/>
    </source>
</evidence>
<dbReference type="PANTHER" id="PTHR16201">
    <property type="entry name" value="SEVEN TRANSMEMBRANE PROTEIN 1-RELATED"/>
    <property type="match status" value="1"/>
</dbReference>
<evidence type="ECO:0000313" key="9">
    <source>
        <dbReference type="Proteomes" id="UP000316759"/>
    </source>
</evidence>
<dbReference type="InterPro" id="IPR006603">
    <property type="entry name" value="PQ-loop_rpt"/>
</dbReference>
<dbReference type="Proteomes" id="UP000316759">
    <property type="component" value="Unassembled WGS sequence"/>
</dbReference>
<evidence type="ECO:0000256" key="1">
    <source>
        <dbReference type="ARBA" id="ARBA00004141"/>
    </source>
</evidence>
<comment type="subcellular location">
    <subcellularLocation>
        <location evidence="1">Membrane</location>
        <topology evidence="1">Multi-pass membrane protein</topology>
    </subcellularLocation>
</comment>
<dbReference type="SMART" id="SM00679">
    <property type="entry name" value="CTNS"/>
    <property type="match status" value="2"/>
</dbReference>
<feature type="transmembrane region" description="Helical" evidence="7">
    <location>
        <begin position="336"/>
        <end position="359"/>
    </location>
</feature>
<dbReference type="PANTHER" id="PTHR16201:SF34">
    <property type="entry name" value="LYSOSOMAL AMINO ACID TRANSPORTER 1"/>
    <property type="match status" value="1"/>
</dbReference>
<evidence type="ECO:0000256" key="2">
    <source>
        <dbReference type="ARBA" id="ARBA00022692"/>
    </source>
</evidence>
<feature type="transmembrane region" description="Helical" evidence="7">
    <location>
        <begin position="94"/>
        <end position="114"/>
    </location>
</feature>
<reference evidence="8 9" key="1">
    <citation type="submission" date="2019-04" db="EMBL/GenBank/DDBJ databases">
        <title>Annotation for the trematode Fasciola gigantica.</title>
        <authorList>
            <person name="Choi Y.-J."/>
        </authorList>
    </citation>
    <scope>NUCLEOTIDE SEQUENCE [LARGE SCALE GENOMIC DNA]</scope>
    <source>
        <strain evidence="8">Uganda_cow_1</strain>
    </source>
</reference>
<dbReference type="Gene3D" id="1.20.1280.290">
    <property type="match status" value="2"/>
</dbReference>
<name>A0A504YUY8_FASGI</name>
<dbReference type="InterPro" id="IPR051415">
    <property type="entry name" value="LAAT-1"/>
</dbReference>
<protein>
    <submittedName>
        <fullName evidence="8">Translation initiation factor 3 subunit H</fullName>
    </submittedName>
</protein>
<feature type="transmembrane region" description="Helical" evidence="7">
    <location>
        <begin position="263"/>
        <end position="284"/>
    </location>
</feature>
<feature type="transmembrane region" description="Helical" evidence="7">
    <location>
        <begin position="305"/>
        <end position="324"/>
    </location>
</feature>
<evidence type="ECO:0000313" key="8">
    <source>
        <dbReference type="EMBL" id="TPP61500.1"/>
    </source>
</evidence>
<dbReference type="Pfam" id="PF04193">
    <property type="entry name" value="PQ-loop"/>
    <property type="match status" value="2"/>
</dbReference>
<dbReference type="OrthoDB" id="8048523at2759"/>
<evidence type="ECO:0000256" key="4">
    <source>
        <dbReference type="ARBA" id="ARBA00023136"/>
    </source>
</evidence>
<feature type="transmembrane region" description="Helical" evidence="7">
    <location>
        <begin position="194"/>
        <end position="215"/>
    </location>
</feature>
<dbReference type="FunFam" id="1.20.1280.290:FF:000009">
    <property type="entry name" value="PQ loop repeat family protein"/>
    <property type="match status" value="1"/>
</dbReference>
<sequence>MPGGPLFVANVLLVDFTPSSPLPANWSDLTPADVNCTYGIRWIYDFMGQCVMDVRGTIAMICGVVCLFAWILNGIPQMIENFRSGIPDKALSPLLLLFWSLGDILNFVGCVLAHQLILQVVVAVYSIASDLVLVSQFIYYKTRRRNIMLVASRALGDGHVSDEDESTSSPIVDHGDQPLLQAPDIGSGARNTRALAVCFAGVMGLTVCTTQTAMWEPAASDRSSRNFGFSSGESRHTARRLLQFTTSYRHTELGTSLLDYSTFLPTAGAKVGFCFGCISGLMYVSSRFPQIIRNYQRSSTEGLCLGLFCMAVLGNSCYGLQIFLTSLYPTYLLESLPWLVGSLGVLGLDFIICFQFYYYSKHPNKVNQPVVDVSRDAPHSPHRPPTPGISRSANRVAGASV</sequence>
<evidence type="ECO:0000256" key="5">
    <source>
        <dbReference type="ARBA" id="ARBA00038039"/>
    </source>
</evidence>
<evidence type="ECO:0000256" key="6">
    <source>
        <dbReference type="SAM" id="MobiDB-lite"/>
    </source>
</evidence>
<dbReference type="STRING" id="46835.A0A504YUY8"/>
<dbReference type="EMBL" id="SUNJ01008093">
    <property type="protein sequence ID" value="TPP61500.1"/>
    <property type="molecule type" value="Genomic_DNA"/>
</dbReference>
<feature type="transmembrane region" description="Helical" evidence="7">
    <location>
        <begin position="120"/>
        <end position="140"/>
    </location>
</feature>
<feature type="region of interest" description="Disordered" evidence="6">
    <location>
        <begin position="372"/>
        <end position="401"/>
    </location>
</feature>
<keyword evidence="3 7" id="KW-1133">Transmembrane helix</keyword>
<keyword evidence="8" id="KW-0648">Protein biosynthesis</keyword>